<evidence type="ECO:0000313" key="2">
    <source>
        <dbReference type="Proteomes" id="UP000501058"/>
    </source>
</evidence>
<dbReference type="EMBL" id="CP049865">
    <property type="protein sequence ID" value="QIK73536.1"/>
    <property type="molecule type" value="Genomic_DNA"/>
</dbReference>
<evidence type="ECO:0000313" key="1">
    <source>
        <dbReference type="EMBL" id="QIK73536.1"/>
    </source>
</evidence>
<dbReference type="AlphaFoldDB" id="A0A6G7YA28"/>
<name>A0A6G7YA28_9ACTN</name>
<dbReference type="RefSeq" id="WP_166234604.1">
    <property type="nucleotide sequence ID" value="NZ_CP049865.1"/>
</dbReference>
<accession>A0A6G7YA28</accession>
<proteinExistence type="predicted"/>
<protein>
    <submittedName>
        <fullName evidence="1">Uncharacterized protein</fullName>
    </submittedName>
</protein>
<dbReference type="Proteomes" id="UP000501058">
    <property type="component" value="Chromosome"/>
</dbReference>
<dbReference type="KEGG" id="prv:G7070_16275"/>
<keyword evidence="2" id="KW-1185">Reference proteome</keyword>
<organism evidence="1 2">
    <name type="scientific">Propioniciclava coleopterorum</name>
    <dbReference type="NCBI Taxonomy" id="2714937"/>
    <lineage>
        <taxon>Bacteria</taxon>
        <taxon>Bacillati</taxon>
        <taxon>Actinomycetota</taxon>
        <taxon>Actinomycetes</taxon>
        <taxon>Propionibacteriales</taxon>
        <taxon>Propionibacteriaceae</taxon>
        <taxon>Propioniciclava</taxon>
    </lineage>
</organism>
<gene>
    <name evidence="1" type="ORF">G7070_16275</name>
</gene>
<sequence length="144" mass="15472">MAHHRTAAPHLVRLDGADPTRPVGDWDYWGTGIAGWGDTHICWSCHHDADGTELAGIGWFLWGGPDTPDLGAALHAALVERLGPSCERSGTGTPWRQWRVRDRFVELGCAADDPRLQLHVVAAEFADDPAPEPARGSDAASSSS</sequence>
<reference evidence="1 2" key="1">
    <citation type="submission" date="2020-03" db="EMBL/GenBank/DDBJ databases">
        <title>Propioniciclava sp. nov., isolated from Hydrophilus acuminatus.</title>
        <authorList>
            <person name="Hyun D.-W."/>
            <person name="Bae J.-W."/>
        </authorList>
    </citation>
    <scope>NUCLEOTIDE SEQUENCE [LARGE SCALE GENOMIC DNA]</scope>
    <source>
        <strain evidence="1 2">HDW11</strain>
    </source>
</reference>